<feature type="transmembrane region" description="Helical" evidence="1">
    <location>
        <begin position="192"/>
        <end position="220"/>
    </location>
</feature>
<dbReference type="InterPro" id="IPR036390">
    <property type="entry name" value="WH_DNA-bd_sf"/>
</dbReference>
<dbReference type="RefSeq" id="WP_348523638.1">
    <property type="nucleotide sequence ID" value="NZ_BSUN01000001.1"/>
</dbReference>
<proteinExistence type="predicted"/>
<sequence>MAIASSAASQSLGLNVEANTLYPLLRRLDKQGLLTFDWDTSEARPRKIYATSPAGIEPRLAAARRLEPPLRGTRPDGPTMTLTDRYVAATLARLAEDQRSDVEAQLREAIGDAIDARIGAGLTAGQAERDTLNEMGDPERLAASYADRSLFLIGPEYFLAWKRLTTLLLWIVLPIMAVLIPLGGWIDGDGVGAIIGTTVGGTLTVGVHLVFWVTLVFAAIERGRVKASEVTEPWTVDRLPEERDATVTWGDTAGTVVVIALTTVALVWQQRGRGPAQPTARACRCSTPRCGRSCCPHCWSRWASSSRPPSRVICGATGPCATGG</sequence>
<evidence type="ECO:0000313" key="3">
    <source>
        <dbReference type="EMBL" id="GMA36874.1"/>
    </source>
</evidence>
<dbReference type="Pfam" id="PF03551">
    <property type="entry name" value="PadR"/>
    <property type="match status" value="1"/>
</dbReference>
<dbReference type="SUPFAM" id="SSF46785">
    <property type="entry name" value="Winged helix' DNA-binding domain"/>
    <property type="match status" value="1"/>
</dbReference>
<dbReference type="Gene3D" id="1.10.10.10">
    <property type="entry name" value="Winged helix-like DNA-binding domain superfamily/Winged helix DNA-binding domain"/>
    <property type="match status" value="1"/>
</dbReference>
<keyword evidence="1" id="KW-1133">Transmembrane helix</keyword>
<dbReference type="InterPro" id="IPR005149">
    <property type="entry name" value="Tscrpt_reg_PadR_N"/>
</dbReference>
<evidence type="ECO:0000259" key="2">
    <source>
        <dbReference type="Pfam" id="PF03551"/>
    </source>
</evidence>
<dbReference type="InterPro" id="IPR036388">
    <property type="entry name" value="WH-like_DNA-bd_sf"/>
</dbReference>
<gene>
    <name evidence="3" type="ORF">GCM10025876_30780</name>
</gene>
<feature type="transmembrane region" description="Helical" evidence="1">
    <location>
        <begin position="167"/>
        <end position="186"/>
    </location>
</feature>
<name>A0ABQ6IGK1_9MICO</name>
<accession>A0ABQ6IGK1</accession>
<protein>
    <recommendedName>
        <fullName evidence="2">Transcription regulator PadR N-terminal domain-containing protein</fullName>
    </recommendedName>
</protein>
<feature type="domain" description="Transcription regulator PadR N-terminal" evidence="2">
    <location>
        <begin position="8"/>
        <end position="55"/>
    </location>
</feature>
<dbReference type="EMBL" id="BSUN01000001">
    <property type="protein sequence ID" value="GMA36874.1"/>
    <property type="molecule type" value="Genomic_DNA"/>
</dbReference>
<keyword evidence="4" id="KW-1185">Reference proteome</keyword>
<keyword evidence="1" id="KW-0812">Transmembrane</keyword>
<keyword evidence="1" id="KW-0472">Membrane</keyword>
<comment type="caution">
    <text evidence="3">The sequence shown here is derived from an EMBL/GenBank/DDBJ whole genome shotgun (WGS) entry which is preliminary data.</text>
</comment>
<dbReference type="Proteomes" id="UP001157125">
    <property type="component" value="Unassembled WGS sequence"/>
</dbReference>
<evidence type="ECO:0000256" key="1">
    <source>
        <dbReference type="SAM" id="Phobius"/>
    </source>
</evidence>
<organism evidence="3 4">
    <name type="scientific">Demequina litorisediminis</name>
    <dbReference type="NCBI Taxonomy" id="1849022"/>
    <lineage>
        <taxon>Bacteria</taxon>
        <taxon>Bacillati</taxon>
        <taxon>Actinomycetota</taxon>
        <taxon>Actinomycetes</taxon>
        <taxon>Micrococcales</taxon>
        <taxon>Demequinaceae</taxon>
        <taxon>Demequina</taxon>
    </lineage>
</organism>
<evidence type="ECO:0000313" key="4">
    <source>
        <dbReference type="Proteomes" id="UP001157125"/>
    </source>
</evidence>
<reference evidence="4" key="1">
    <citation type="journal article" date="2019" name="Int. J. Syst. Evol. Microbiol.">
        <title>The Global Catalogue of Microorganisms (GCM) 10K type strain sequencing project: providing services to taxonomists for standard genome sequencing and annotation.</title>
        <authorList>
            <consortium name="The Broad Institute Genomics Platform"/>
            <consortium name="The Broad Institute Genome Sequencing Center for Infectious Disease"/>
            <person name="Wu L."/>
            <person name="Ma J."/>
        </authorList>
    </citation>
    <scope>NUCLEOTIDE SEQUENCE [LARGE SCALE GENOMIC DNA]</scope>
    <source>
        <strain evidence="4">NBRC 112299</strain>
    </source>
</reference>